<gene>
    <name evidence="4" type="primary">rpo3</name>
    <name evidence="4" type="synonym">rpoD</name>
</gene>
<dbReference type="SUPFAM" id="SSF56553">
    <property type="entry name" value="Insert subdomain of RNA polymerase alpha subunit"/>
    <property type="match status" value="1"/>
</dbReference>
<dbReference type="NCBIfam" id="NF001988">
    <property type="entry name" value="PRK00783.1"/>
    <property type="match status" value="1"/>
</dbReference>
<keyword evidence="2 4" id="KW-0963">Cytoplasm</keyword>
<name>A0A1B1T9U6_9ARCH</name>
<dbReference type="GO" id="GO:0046983">
    <property type="term" value="F:protein dimerization activity"/>
    <property type="evidence" value="ECO:0007669"/>
    <property type="project" value="InterPro"/>
</dbReference>
<dbReference type="InterPro" id="IPR011263">
    <property type="entry name" value="DNA-dir_RNA_pol_RpoA/D/Rpb3"/>
</dbReference>
<evidence type="ECO:0000256" key="4">
    <source>
        <dbReference type="HAMAP-Rule" id="MF_00320"/>
    </source>
</evidence>
<evidence type="ECO:0000259" key="5">
    <source>
        <dbReference type="SMART" id="SM00662"/>
    </source>
</evidence>
<dbReference type="GO" id="GO:0005737">
    <property type="term" value="C:cytoplasm"/>
    <property type="evidence" value="ECO:0007669"/>
    <property type="project" value="UniProtKB-SubCell"/>
</dbReference>
<reference evidence="6" key="2">
    <citation type="journal article" date="2015" name="ISME J.">
        <title>A new class of marine Euryarchaeota group II from the Mediterranean deep chlorophyll maximum.</title>
        <authorList>
            <person name="Martin-Cuadrado A.B."/>
            <person name="Garcia-Heredia I."/>
            <person name="Molto A.G."/>
            <person name="Lopez-Ubeda R."/>
            <person name="Kimes N."/>
            <person name="Lopez-Garcia P."/>
            <person name="Moreira D."/>
            <person name="Rodriguez-Valera F."/>
        </authorList>
    </citation>
    <scope>NUCLEOTIDE SEQUENCE</scope>
</reference>
<dbReference type="Pfam" id="PF01193">
    <property type="entry name" value="RNA_pol_L"/>
    <property type="match status" value="1"/>
</dbReference>
<keyword evidence="4" id="KW-0808">Transferase</keyword>
<comment type="subcellular location">
    <subcellularLocation>
        <location evidence="4">Cytoplasm</location>
    </subcellularLocation>
</comment>
<keyword evidence="4" id="KW-0548">Nucleotidyltransferase</keyword>
<comment type="catalytic activity">
    <reaction evidence="4">
        <text>RNA(n) + a ribonucleoside 5'-triphosphate = RNA(n+1) + diphosphate</text>
        <dbReference type="Rhea" id="RHEA:21248"/>
        <dbReference type="Rhea" id="RHEA-COMP:14527"/>
        <dbReference type="Rhea" id="RHEA-COMP:17342"/>
        <dbReference type="ChEBI" id="CHEBI:33019"/>
        <dbReference type="ChEBI" id="CHEBI:61557"/>
        <dbReference type="ChEBI" id="CHEBI:140395"/>
        <dbReference type="EC" id="2.7.7.6"/>
    </reaction>
</comment>
<dbReference type="InterPro" id="IPR022842">
    <property type="entry name" value="RNAP_Rpo3/Rpb3/RPAC1"/>
</dbReference>
<accession>A0A1B1T9U6</accession>
<sequence>MERKQKVADVAEECEVEKMVKVTIIEESDDKIKILLADTDRALVNSIRRSLISDTPKMAIETVRFEMGTIEQEDQVWETTGPLPDEVIAQRLAMIPIPTRHEEFHFQHECPNCAELVEEDRGCPMCTMIYTCKAFGSKEGTMVTAKDLNYLGDSSLEIPELYKSIAITKLFNGQMVEFYATAIMGRGRDHAKWSPACGVAFEPRKIGIINNKTKAKILWDLKLGITAKDFSDGKLEDYFKVEELKSQLHHVGEGTEESRDFKDAITLEDIPGEFVLSFETDGSMTPRTAFNMAVKELAGKFNIIEQDTKAVL</sequence>
<feature type="domain" description="DNA-directed RNA polymerase RpoA/D/Rpb3-type" evidence="5">
    <location>
        <begin position="31"/>
        <end position="307"/>
    </location>
</feature>
<keyword evidence="3 4" id="KW-0804">Transcription</keyword>
<protein>
    <recommendedName>
        <fullName evidence="4">DNA-directed RNA polymerase subunit Rpo3</fullName>
        <ecNumber evidence="4">2.7.7.6</ecNumber>
    </recommendedName>
    <alternativeName>
        <fullName evidence="4">DNA-directed RNA polymerase subunit D</fullName>
    </alternativeName>
</protein>
<dbReference type="Gene3D" id="3.30.70.3110">
    <property type="match status" value="1"/>
</dbReference>
<dbReference type="Gene3D" id="3.30.1360.10">
    <property type="entry name" value="RNA polymerase, RBP11-like subunit"/>
    <property type="match status" value="1"/>
</dbReference>
<dbReference type="EC" id="2.7.7.6" evidence="4"/>
<dbReference type="InterPro" id="IPR050518">
    <property type="entry name" value="Rpo3/RPB3_RNA_Pol_subunit"/>
</dbReference>
<dbReference type="SUPFAM" id="SSF55257">
    <property type="entry name" value="RBP11-like subunits of RNA polymerase"/>
    <property type="match status" value="1"/>
</dbReference>
<dbReference type="GO" id="GO:0003677">
    <property type="term" value="F:DNA binding"/>
    <property type="evidence" value="ECO:0007669"/>
    <property type="project" value="UniProtKB-UniRule"/>
</dbReference>
<dbReference type="Gene3D" id="2.170.120.12">
    <property type="entry name" value="DNA-directed RNA polymerase, insert domain"/>
    <property type="match status" value="1"/>
</dbReference>
<proteinExistence type="inferred from homology"/>
<dbReference type="InterPro" id="IPR036603">
    <property type="entry name" value="RBP11-like"/>
</dbReference>
<comment type="similarity">
    <text evidence="4">Belongs to the archaeal Rpo3/eukaryotic RPB3 RNA polymerase subunit family.</text>
</comment>
<comment type="subunit">
    <text evidence="4">Part of the RNA polymerase complex.</text>
</comment>
<dbReference type="InterPro" id="IPR036643">
    <property type="entry name" value="RNApol_insert_sf"/>
</dbReference>
<reference evidence="6" key="1">
    <citation type="submission" date="2014-11" db="EMBL/GenBank/DDBJ databases">
        <authorList>
            <person name="Zhu J."/>
            <person name="Qi W."/>
            <person name="Song R."/>
        </authorList>
    </citation>
    <scope>NUCLEOTIDE SEQUENCE</scope>
</reference>
<comment type="caution">
    <text evidence="4">Lacks conserved residue(s) required for the propagation of feature annotation.</text>
</comment>
<dbReference type="HAMAP" id="MF_00320">
    <property type="entry name" value="RNApol_arch_Rpo3"/>
    <property type="match status" value="1"/>
</dbReference>
<evidence type="ECO:0000256" key="1">
    <source>
        <dbReference type="ARBA" id="ARBA00022478"/>
    </source>
</evidence>
<organism evidence="6">
    <name type="scientific">uncultured Poseidoniia archaeon</name>
    <dbReference type="NCBI Taxonomy" id="1697135"/>
    <lineage>
        <taxon>Archaea</taxon>
        <taxon>Methanobacteriati</taxon>
        <taxon>Thermoplasmatota</taxon>
        <taxon>Candidatus Poseidoniia</taxon>
        <taxon>environmental samples</taxon>
    </lineage>
</organism>
<dbReference type="AlphaFoldDB" id="A0A1B1T9U6"/>
<keyword evidence="1 4" id="KW-0240">DNA-directed RNA polymerase</keyword>
<comment type="function">
    <text evidence="4">DNA-dependent RNA polymerase (RNAP) catalyzes the transcription of DNA into RNA using the four ribonucleoside triphosphates as substrates.</text>
</comment>
<evidence type="ECO:0000313" key="6">
    <source>
        <dbReference type="EMBL" id="ANV79058.1"/>
    </source>
</evidence>
<evidence type="ECO:0000256" key="2">
    <source>
        <dbReference type="ARBA" id="ARBA00022490"/>
    </source>
</evidence>
<dbReference type="GO" id="GO:0006351">
    <property type="term" value="P:DNA-templated transcription"/>
    <property type="evidence" value="ECO:0007669"/>
    <property type="project" value="UniProtKB-UniRule"/>
</dbReference>
<dbReference type="PANTHER" id="PTHR11800">
    <property type="entry name" value="DNA-DIRECTED RNA POLYMERASE"/>
    <property type="match status" value="1"/>
</dbReference>
<evidence type="ECO:0000256" key="3">
    <source>
        <dbReference type="ARBA" id="ARBA00023163"/>
    </source>
</evidence>
<dbReference type="PANTHER" id="PTHR11800:SF2">
    <property type="entry name" value="DNA-DIRECTED RNA POLYMERASE II SUBUNIT RPB3"/>
    <property type="match status" value="1"/>
</dbReference>
<dbReference type="EMBL" id="KP211812">
    <property type="protein sequence ID" value="ANV79058.1"/>
    <property type="molecule type" value="Genomic_DNA"/>
</dbReference>
<dbReference type="GO" id="GO:0003899">
    <property type="term" value="F:DNA-directed RNA polymerase activity"/>
    <property type="evidence" value="ECO:0007669"/>
    <property type="project" value="UniProtKB-UniRule"/>
</dbReference>
<dbReference type="GO" id="GO:0000428">
    <property type="term" value="C:DNA-directed RNA polymerase complex"/>
    <property type="evidence" value="ECO:0007669"/>
    <property type="project" value="UniProtKB-KW"/>
</dbReference>
<dbReference type="SMART" id="SM00662">
    <property type="entry name" value="RPOLD"/>
    <property type="match status" value="1"/>
</dbReference>